<dbReference type="WBParaSite" id="PgR010_g067_t01">
    <property type="protein sequence ID" value="PgR010_g067_t01"/>
    <property type="gene ID" value="PgR010_g067"/>
</dbReference>
<feature type="compositionally biased region" description="Basic and acidic residues" evidence="1">
    <location>
        <begin position="661"/>
        <end position="674"/>
    </location>
</feature>
<sequence length="771" mass="86148">MADRDREILGAPKYSSLDDVPICKGNSRICNFISCAAHNFKNDQSFANINLATQVLADSKLRKAISKLTTTGYRDPDALSTVCHEQGLSGPQCRLFQKGFQLIDKFISTIEPAESSSKQTNQVVQEEDDFYTDEIDDPLIPIRPVTGFIENQSRTWGFPGSRTWSSHPEPAEPIQGYHLPQDPMRLATFPPLLFTLPPLPTLPALASLISPIPSKDPISPLTSFSFDSQLLKHSIFDRNAKQIYPRLMRIKRAINEEERRKAFDNTDIGWIRQKRHSDYYEDLENEPVTERPKSSDKTEHLYYDVPVDNESELEGRERMGSGILTYWVGEHDIDPMDAMHTENASEESKALSFFSSFIRDNKMITSVMDMVRRLSNNRPPHAYPTKAHPVKRYSTTQLRLSNSDTPRQLGPARDFKASLRLDQPIKSPTHTGNKACRKSVVTALKNLHALILSASQKSLRNEAWAETLFGPQGVLTAIFHMIDDRQKGKEPSEGGTHPIETNPTNAQYDLPFFIDMDFFKNAKPIDFAKIFQALVTNSQGDFEDPIAELPGFMGLCNRLSCGDIYKAIDQFRKSEFFSNFQTAMQLIQDPKGWEIIGDLLSNPDLIAQFTGGSGGLEKLLGSAASSVSSQTKIDKTSKARRPSTDVGPGDGDLGTDFSEMINERKPNKEKKPTAEELPEIAENVDETDYYNAIESGIDELEQIGGEIETVEKPDEIAPSLSKNINGEKKGEQLPQILESIDESEKTSIRIDGTDTLVIDKNGFNGGIATKT</sequence>
<protein>
    <submittedName>
        <fullName evidence="3">Uncharacterized protein</fullName>
    </submittedName>
</protein>
<feature type="region of interest" description="Disordered" evidence="1">
    <location>
        <begin position="630"/>
        <end position="675"/>
    </location>
</feature>
<accession>A0A915AKP0</accession>
<evidence type="ECO:0000313" key="3">
    <source>
        <dbReference type="WBParaSite" id="PgR010_g067_t01"/>
    </source>
</evidence>
<name>A0A915AKP0_PARUN</name>
<reference evidence="3" key="1">
    <citation type="submission" date="2022-11" db="UniProtKB">
        <authorList>
            <consortium name="WormBaseParasite"/>
        </authorList>
    </citation>
    <scope>IDENTIFICATION</scope>
</reference>
<dbReference type="Proteomes" id="UP000887569">
    <property type="component" value="Unplaced"/>
</dbReference>
<proteinExistence type="predicted"/>
<dbReference type="AlphaFoldDB" id="A0A915AKP0"/>
<evidence type="ECO:0000256" key="1">
    <source>
        <dbReference type="SAM" id="MobiDB-lite"/>
    </source>
</evidence>
<evidence type="ECO:0000313" key="2">
    <source>
        <dbReference type="Proteomes" id="UP000887569"/>
    </source>
</evidence>
<keyword evidence="2" id="KW-1185">Reference proteome</keyword>
<organism evidence="2 3">
    <name type="scientific">Parascaris univalens</name>
    <name type="common">Nematode worm</name>
    <dbReference type="NCBI Taxonomy" id="6257"/>
    <lineage>
        <taxon>Eukaryota</taxon>
        <taxon>Metazoa</taxon>
        <taxon>Ecdysozoa</taxon>
        <taxon>Nematoda</taxon>
        <taxon>Chromadorea</taxon>
        <taxon>Rhabditida</taxon>
        <taxon>Spirurina</taxon>
        <taxon>Ascaridomorpha</taxon>
        <taxon>Ascaridoidea</taxon>
        <taxon>Ascarididae</taxon>
        <taxon>Parascaris</taxon>
    </lineage>
</organism>